<sequence>MTIDLEGNGSVVVYMDTAGSEATLQRDRFYNLIIHGNFHVSEPNTTSMYTTTYSLRGK</sequence>
<accession>A0ABX2S416</accession>
<comment type="caution">
    <text evidence="1">The sequence shown here is derived from an EMBL/GenBank/DDBJ whole genome shotgun (WGS) entry which is preliminary data.</text>
</comment>
<evidence type="ECO:0000313" key="2">
    <source>
        <dbReference type="Proteomes" id="UP000533017"/>
    </source>
</evidence>
<keyword evidence="2" id="KW-1185">Reference proteome</keyword>
<proteinExistence type="predicted"/>
<gene>
    <name evidence="1" type="ORF">FHR37_003201</name>
</gene>
<dbReference type="EMBL" id="JACBZA010000001">
    <property type="protein sequence ID" value="NYH84350.1"/>
    <property type="molecule type" value="Genomic_DNA"/>
</dbReference>
<name>A0ABX2S416_9ACTN</name>
<evidence type="ECO:0000313" key="1">
    <source>
        <dbReference type="EMBL" id="NYH84350.1"/>
    </source>
</evidence>
<dbReference type="Proteomes" id="UP000533017">
    <property type="component" value="Unassembled WGS sequence"/>
</dbReference>
<reference evidence="1 2" key="1">
    <citation type="submission" date="2020-07" db="EMBL/GenBank/DDBJ databases">
        <title>Sequencing the genomes of 1000 actinobacteria strains.</title>
        <authorList>
            <person name="Klenk H.-P."/>
        </authorList>
    </citation>
    <scope>NUCLEOTIDE SEQUENCE [LARGE SCALE GENOMIC DNA]</scope>
    <source>
        <strain evidence="1 2">DSM 45117</strain>
    </source>
</reference>
<protein>
    <submittedName>
        <fullName evidence="1">Uncharacterized protein</fullName>
    </submittedName>
</protein>
<organism evidence="1 2">
    <name type="scientific">Actinopolymorpha cephalotaxi</name>
    <dbReference type="NCBI Taxonomy" id="504797"/>
    <lineage>
        <taxon>Bacteria</taxon>
        <taxon>Bacillati</taxon>
        <taxon>Actinomycetota</taxon>
        <taxon>Actinomycetes</taxon>
        <taxon>Propionibacteriales</taxon>
        <taxon>Actinopolymorphaceae</taxon>
        <taxon>Actinopolymorpha</taxon>
    </lineage>
</organism>